<organism evidence="3 4">
    <name type="scientific">Mycoplasmopsis gallinacea</name>
    <dbReference type="NCBI Taxonomy" id="29556"/>
    <lineage>
        <taxon>Bacteria</taxon>
        <taxon>Bacillati</taxon>
        <taxon>Mycoplasmatota</taxon>
        <taxon>Mycoplasmoidales</taxon>
        <taxon>Metamycoplasmataceae</taxon>
        <taxon>Mycoplasmopsis</taxon>
    </lineage>
</organism>
<name>A0A449A3R1_9BACT</name>
<feature type="signal peptide" evidence="2">
    <location>
        <begin position="1"/>
        <end position="21"/>
    </location>
</feature>
<accession>A0A449A3R1</accession>
<protein>
    <recommendedName>
        <fullName evidence="5">Lipoprotein</fullName>
    </recommendedName>
</protein>
<evidence type="ECO:0000256" key="1">
    <source>
        <dbReference type="SAM" id="Coils"/>
    </source>
</evidence>
<dbReference type="RefSeq" id="WP_129620502.1">
    <property type="nucleotide sequence ID" value="NZ_LR214950.1"/>
</dbReference>
<dbReference type="EMBL" id="LR214950">
    <property type="protein sequence ID" value="VEU58885.1"/>
    <property type="molecule type" value="Genomic_DNA"/>
</dbReference>
<evidence type="ECO:0000313" key="4">
    <source>
        <dbReference type="Proteomes" id="UP000290568"/>
    </source>
</evidence>
<keyword evidence="2" id="KW-0732">Signal</keyword>
<evidence type="ECO:0008006" key="5">
    <source>
        <dbReference type="Google" id="ProtNLM"/>
    </source>
</evidence>
<keyword evidence="1" id="KW-0175">Coiled coil</keyword>
<dbReference type="PROSITE" id="PS51257">
    <property type="entry name" value="PROKAR_LIPOPROTEIN"/>
    <property type="match status" value="1"/>
</dbReference>
<dbReference type="Proteomes" id="UP000290568">
    <property type="component" value="Chromosome"/>
</dbReference>
<reference evidence="3 4" key="1">
    <citation type="submission" date="2019-01" db="EMBL/GenBank/DDBJ databases">
        <authorList>
            <consortium name="Pathogen Informatics"/>
        </authorList>
    </citation>
    <scope>NUCLEOTIDE SEQUENCE [LARGE SCALE GENOMIC DNA]</scope>
    <source>
        <strain evidence="3 4">NCTC10183</strain>
    </source>
</reference>
<evidence type="ECO:0000313" key="3">
    <source>
        <dbReference type="EMBL" id="VEU58885.1"/>
    </source>
</evidence>
<proteinExistence type="predicted"/>
<gene>
    <name evidence="3" type="ORF">NCTC10183_00677</name>
</gene>
<evidence type="ECO:0000256" key="2">
    <source>
        <dbReference type="SAM" id="SignalP"/>
    </source>
</evidence>
<dbReference type="AlphaFoldDB" id="A0A449A3R1"/>
<sequence>MKKMKKLLPFALAGSSLPLLTLLSCNNEEEAQKPVTIEKKEERFTEKEDFEALLNKLNSKGYDSETVSEFQEIALQLRREYLANGITNELRNKYLREYERLRNKALEIVSREIELLENAPAPEPKYSDEEVESLKAELLELKDELQSKNNKTSELEKMIAKLQEQVAKLNQNNLARNKSAKEILLFVLRYLEKYANALKASFESGENPLITNFEEFKTTLLDKIPVWISNAEESEDTFDNLEDFKENILLQLHRIVLEQGLYDRFEVTPAQGDTPATYGYRYAPEEEPQEFMEELFDWRIKIFDSIKKRIRS</sequence>
<feature type="coiled-coil region" evidence="1">
    <location>
        <begin position="131"/>
        <end position="172"/>
    </location>
</feature>
<keyword evidence="4" id="KW-1185">Reference proteome</keyword>
<feature type="chain" id="PRO_5019533267" description="Lipoprotein" evidence="2">
    <location>
        <begin position="22"/>
        <end position="312"/>
    </location>
</feature>